<evidence type="ECO:0000313" key="2">
    <source>
        <dbReference type="Proteomes" id="UP000225740"/>
    </source>
</evidence>
<dbReference type="RefSeq" id="WP_099260944.1">
    <property type="nucleotide sequence ID" value="NZ_NIZW01000008.1"/>
</dbReference>
<reference evidence="1 2" key="1">
    <citation type="submission" date="2017-06" db="EMBL/GenBank/DDBJ databases">
        <title>Description of Rhodopirellula bahusiensis sp. nov.</title>
        <authorList>
            <person name="Kizina J."/>
            <person name="Harder J."/>
        </authorList>
    </citation>
    <scope>NUCLEOTIDE SEQUENCE [LARGE SCALE GENOMIC DNA]</scope>
    <source>
        <strain evidence="1 2">SWK21</strain>
    </source>
</reference>
<organism evidence="1 2">
    <name type="scientific">Rhodopirellula bahusiensis</name>
    <dbReference type="NCBI Taxonomy" id="2014065"/>
    <lineage>
        <taxon>Bacteria</taxon>
        <taxon>Pseudomonadati</taxon>
        <taxon>Planctomycetota</taxon>
        <taxon>Planctomycetia</taxon>
        <taxon>Pirellulales</taxon>
        <taxon>Pirellulaceae</taxon>
        <taxon>Rhodopirellula</taxon>
    </lineage>
</organism>
<name>A0A2G1W8M4_9BACT</name>
<evidence type="ECO:0000313" key="1">
    <source>
        <dbReference type="EMBL" id="PHQ35180.1"/>
    </source>
</evidence>
<accession>A0A2G1W8M4</accession>
<dbReference type="Proteomes" id="UP000225740">
    <property type="component" value="Unassembled WGS sequence"/>
</dbReference>
<dbReference type="AlphaFoldDB" id="A0A2G1W8M4"/>
<dbReference type="GeneID" id="90608908"/>
<keyword evidence="2" id="KW-1185">Reference proteome</keyword>
<dbReference type="EMBL" id="NIZW01000008">
    <property type="protein sequence ID" value="PHQ35180.1"/>
    <property type="molecule type" value="Genomic_DNA"/>
</dbReference>
<gene>
    <name evidence="1" type="ORF">CEE69_12275</name>
</gene>
<proteinExistence type="predicted"/>
<sequence length="175" mass="20579">MRKPFYRKSRGSWYFNAKLSDGRYRQVELSRDRDEAFRIWEEHYRPRQAKRHEPVGQREVIVTKTKTVTKTVVQSPASEPARKPENVRGRYAQFERLLLLAELLAPLRRGATAGDLYRDCCDLLGRVVCERTIERDLEFLHQVGTVQTDDHRRYRWNGASVRSVVMERMNEAIAG</sequence>
<protein>
    <submittedName>
        <fullName evidence="1">Uncharacterized protein</fullName>
    </submittedName>
</protein>
<comment type="caution">
    <text evidence="1">The sequence shown here is derived from an EMBL/GenBank/DDBJ whole genome shotgun (WGS) entry which is preliminary data.</text>
</comment>